<name>A0A2Z6R5Y7_9GLOM</name>
<dbReference type="EMBL" id="BLAL01000356">
    <property type="protein sequence ID" value="GET04498.1"/>
    <property type="molecule type" value="Genomic_DNA"/>
</dbReference>
<accession>A0A2Z6R5Y7</accession>
<evidence type="ECO:0000256" key="1">
    <source>
        <dbReference type="SAM" id="MobiDB-lite"/>
    </source>
</evidence>
<dbReference type="OrthoDB" id="2432059at2759"/>
<dbReference type="AlphaFoldDB" id="A0A2Z6R5Y7"/>
<organism evidence="2 4">
    <name type="scientific">Rhizophagus clarus</name>
    <dbReference type="NCBI Taxonomy" id="94130"/>
    <lineage>
        <taxon>Eukaryota</taxon>
        <taxon>Fungi</taxon>
        <taxon>Fungi incertae sedis</taxon>
        <taxon>Mucoromycota</taxon>
        <taxon>Glomeromycotina</taxon>
        <taxon>Glomeromycetes</taxon>
        <taxon>Glomerales</taxon>
        <taxon>Glomeraceae</taxon>
        <taxon>Rhizophagus</taxon>
    </lineage>
</organism>
<reference evidence="2 4" key="1">
    <citation type="submission" date="2017-11" db="EMBL/GenBank/DDBJ databases">
        <title>The genome of Rhizophagus clarus HR1 reveals common genetic basis of auxotrophy among arbuscular mycorrhizal fungi.</title>
        <authorList>
            <person name="Kobayashi Y."/>
        </authorList>
    </citation>
    <scope>NUCLEOTIDE SEQUENCE [LARGE SCALE GENOMIC DNA]</scope>
    <source>
        <strain evidence="2 4">HR1</strain>
    </source>
</reference>
<gene>
    <name evidence="3" type="ORF">RCL2_003080000</name>
    <name evidence="2" type="ORF">RclHR1_30200001</name>
</gene>
<reference evidence="3" key="2">
    <citation type="submission" date="2019-10" db="EMBL/GenBank/DDBJ databases">
        <title>Conservation and host-specific expression of non-tandemly repeated heterogenous ribosome RNA gene in arbuscular mycorrhizal fungi.</title>
        <authorList>
            <person name="Maeda T."/>
            <person name="Kobayashi Y."/>
            <person name="Nakagawa T."/>
            <person name="Ezawa T."/>
            <person name="Yamaguchi K."/>
            <person name="Bino T."/>
            <person name="Nishimoto Y."/>
            <person name="Shigenobu S."/>
            <person name="Kawaguchi M."/>
        </authorList>
    </citation>
    <scope>NUCLEOTIDE SEQUENCE</scope>
    <source>
        <strain evidence="3">HR1</strain>
    </source>
</reference>
<comment type="caution">
    <text evidence="2">The sequence shown here is derived from an EMBL/GenBank/DDBJ whole genome shotgun (WGS) entry which is preliminary data.</text>
</comment>
<evidence type="ECO:0000313" key="3">
    <source>
        <dbReference type="EMBL" id="GET04498.1"/>
    </source>
</evidence>
<protein>
    <submittedName>
        <fullName evidence="2">Uncharacterized protein</fullName>
    </submittedName>
</protein>
<keyword evidence="4" id="KW-1185">Reference proteome</keyword>
<proteinExistence type="predicted"/>
<evidence type="ECO:0000313" key="4">
    <source>
        <dbReference type="Proteomes" id="UP000247702"/>
    </source>
</evidence>
<dbReference type="EMBL" id="BEXD01002248">
    <property type="protein sequence ID" value="GBB97643.1"/>
    <property type="molecule type" value="Genomic_DNA"/>
</dbReference>
<dbReference type="Proteomes" id="UP000247702">
    <property type="component" value="Unassembled WGS sequence"/>
</dbReference>
<dbReference type="Proteomes" id="UP000615446">
    <property type="component" value="Unassembled WGS sequence"/>
</dbReference>
<evidence type="ECO:0000313" key="2">
    <source>
        <dbReference type="EMBL" id="GBB97643.1"/>
    </source>
</evidence>
<feature type="region of interest" description="Disordered" evidence="1">
    <location>
        <begin position="140"/>
        <end position="159"/>
    </location>
</feature>
<sequence>MLSIEVTLIIKEKEINEEYIRRELDAEENVIKRNFEIFDDEGMRFYEGLKKDENIIERMELIWELAQKEEEFKRRHGRNVTLCIKCMIPVNKEQEIRELQEQGKIFRNYCIEYEKEIDELDIENIGEINKTMINIEESREESDKSSVYETESEVNENENEHIEEYGSKRFWELIEDITINTENIIEDVKDKGENEEMSLLKSFKRCIKKNCEMLEYWYKFGEKYSNEVELRKDHSKREKRVKTQILDELKRDNPDITRNNIKSKVEKAERIYQIFKKIGVTSGNFIGRKIA</sequence>